<protein>
    <submittedName>
        <fullName evidence="2">Uncharacterized protein</fullName>
    </submittedName>
</protein>
<accession>A0ABW2B5G1</accession>
<keyword evidence="1" id="KW-0472">Membrane</keyword>
<keyword evidence="1" id="KW-0812">Transmembrane</keyword>
<gene>
    <name evidence="2" type="ORF">ACFQFQ_15840</name>
</gene>
<evidence type="ECO:0000313" key="2">
    <source>
        <dbReference type="EMBL" id="MFC6760633.1"/>
    </source>
</evidence>
<comment type="caution">
    <text evidence="2">The sequence shown here is derived from an EMBL/GenBank/DDBJ whole genome shotgun (WGS) entry which is preliminary data.</text>
</comment>
<name>A0ABW2B5G1_9RHOB</name>
<dbReference type="EMBL" id="JBHSWG010000001">
    <property type="protein sequence ID" value="MFC6760633.1"/>
    <property type="molecule type" value="Genomic_DNA"/>
</dbReference>
<evidence type="ECO:0000256" key="1">
    <source>
        <dbReference type="SAM" id="Phobius"/>
    </source>
</evidence>
<proteinExistence type="predicted"/>
<keyword evidence="3" id="KW-1185">Reference proteome</keyword>
<feature type="transmembrane region" description="Helical" evidence="1">
    <location>
        <begin position="12"/>
        <end position="33"/>
    </location>
</feature>
<keyword evidence="1" id="KW-1133">Transmembrane helix</keyword>
<evidence type="ECO:0000313" key="3">
    <source>
        <dbReference type="Proteomes" id="UP001596353"/>
    </source>
</evidence>
<reference evidence="3" key="1">
    <citation type="journal article" date="2019" name="Int. J. Syst. Evol. Microbiol.">
        <title>The Global Catalogue of Microorganisms (GCM) 10K type strain sequencing project: providing services to taxonomists for standard genome sequencing and annotation.</title>
        <authorList>
            <consortium name="The Broad Institute Genomics Platform"/>
            <consortium name="The Broad Institute Genome Sequencing Center for Infectious Disease"/>
            <person name="Wu L."/>
            <person name="Ma J."/>
        </authorList>
    </citation>
    <scope>NUCLEOTIDE SEQUENCE [LARGE SCALE GENOMIC DNA]</scope>
    <source>
        <strain evidence="3">CCUG 66188</strain>
    </source>
</reference>
<dbReference type="Proteomes" id="UP001596353">
    <property type="component" value="Unassembled WGS sequence"/>
</dbReference>
<organism evidence="2 3">
    <name type="scientific">Sulfitobacter porphyrae</name>
    <dbReference type="NCBI Taxonomy" id="1246864"/>
    <lineage>
        <taxon>Bacteria</taxon>
        <taxon>Pseudomonadati</taxon>
        <taxon>Pseudomonadota</taxon>
        <taxon>Alphaproteobacteria</taxon>
        <taxon>Rhodobacterales</taxon>
        <taxon>Roseobacteraceae</taxon>
        <taxon>Sulfitobacter</taxon>
    </lineage>
</organism>
<sequence>MPVIGPLYADLISGHSVLVYIAFLAVPLTWWVLFRTRFGLRLRAVGKTPPPSIPPVSRLSGCAMPP</sequence>